<sequence length="173" mass="19211">MDRRHFGLTAIATLGLSACGSGGDSKFRRYYGPAVTSIVVNKGARKMYLLNDQNVLKEFRVDLGFAPSGHKQFEGDGKTPEGTYLIDRRNPNSSYHLSLGISYPNSQDIAYARSLGKKPGGEIFIHGEPNQLRERKRAKKTQDWTAGCIAVKNEEIEEIYAMVRDGTVITLRA</sequence>
<keyword evidence="4 7" id="KW-0133">Cell shape</keyword>
<dbReference type="SUPFAM" id="SSF141523">
    <property type="entry name" value="L,D-transpeptidase catalytic domain-like"/>
    <property type="match status" value="1"/>
</dbReference>
<comment type="similarity">
    <text evidence="2">Belongs to the YkuD family.</text>
</comment>
<dbReference type="STRING" id="639004.SAMN04488239_10991"/>
<keyword evidence="10" id="KW-1185">Reference proteome</keyword>
<dbReference type="PANTHER" id="PTHR36699:SF1">
    <property type="entry name" value="L,D-TRANSPEPTIDASE YAFK-RELATED"/>
    <property type="match status" value="1"/>
</dbReference>
<evidence type="ECO:0000256" key="7">
    <source>
        <dbReference type="PROSITE-ProRule" id="PRU01373"/>
    </source>
</evidence>
<evidence type="ECO:0000313" key="9">
    <source>
        <dbReference type="EMBL" id="SDD65774.1"/>
    </source>
</evidence>
<dbReference type="CDD" id="cd16913">
    <property type="entry name" value="YkuD_like"/>
    <property type="match status" value="1"/>
</dbReference>
<comment type="pathway">
    <text evidence="1 7">Cell wall biogenesis; peptidoglycan biosynthesis.</text>
</comment>
<evidence type="ECO:0000256" key="5">
    <source>
        <dbReference type="ARBA" id="ARBA00022984"/>
    </source>
</evidence>
<keyword evidence="5 7" id="KW-0573">Peptidoglycan synthesis</keyword>
<feature type="active site" description="Proton donor/acceptor" evidence="7">
    <location>
        <position position="126"/>
    </location>
</feature>
<dbReference type="Proteomes" id="UP000199628">
    <property type="component" value="Unassembled WGS sequence"/>
</dbReference>
<dbReference type="InterPro" id="IPR038063">
    <property type="entry name" value="Transpep_catalytic_dom"/>
</dbReference>
<evidence type="ECO:0000256" key="6">
    <source>
        <dbReference type="ARBA" id="ARBA00023316"/>
    </source>
</evidence>
<dbReference type="GO" id="GO:0016740">
    <property type="term" value="F:transferase activity"/>
    <property type="evidence" value="ECO:0007669"/>
    <property type="project" value="UniProtKB-KW"/>
</dbReference>
<feature type="domain" description="L,D-TPase catalytic" evidence="8">
    <location>
        <begin position="36"/>
        <end position="172"/>
    </location>
</feature>
<evidence type="ECO:0000313" key="10">
    <source>
        <dbReference type="Proteomes" id="UP000199628"/>
    </source>
</evidence>
<name>A0A1G6WJ19_9RHOB</name>
<dbReference type="UniPathway" id="UPA00219"/>
<dbReference type="Pfam" id="PF03734">
    <property type="entry name" value="YkuD"/>
    <property type="match status" value="1"/>
</dbReference>
<dbReference type="GO" id="GO:0071555">
    <property type="term" value="P:cell wall organization"/>
    <property type="evidence" value="ECO:0007669"/>
    <property type="project" value="UniProtKB-UniRule"/>
</dbReference>
<dbReference type="OrthoDB" id="9809748at2"/>
<organism evidence="9 10">
    <name type="scientific">Ruegeria marina</name>
    <dbReference type="NCBI Taxonomy" id="639004"/>
    <lineage>
        <taxon>Bacteria</taxon>
        <taxon>Pseudomonadati</taxon>
        <taxon>Pseudomonadota</taxon>
        <taxon>Alphaproteobacteria</taxon>
        <taxon>Rhodobacterales</taxon>
        <taxon>Roseobacteraceae</taxon>
        <taxon>Ruegeria</taxon>
    </lineage>
</organism>
<accession>A0A1G6WJ19</accession>
<feature type="active site" description="Nucleophile" evidence="7">
    <location>
        <position position="148"/>
    </location>
</feature>
<protein>
    <submittedName>
        <fullName evidence="9">L,D-transpeptidase catalytic domain</fullName>
    </submittedName>
</protein>
<gene>
    <name evidence="9" type="ORF">SAMN04488239_10991</name>
</gene>
<dbReference type="GO" id="GO:0004180">
    <property type="term" value="F:carboxypeptidase activity"/>
    <property type="evidence" value="ECO:0007669"/>
    <property type="project" value="UniProtKB-ARBA"/>
</dbReference>
<dbReference type="InterPro" id="IPR005490">
    <property type="entry name" value="LD_TPept_cat_dom"/>
</dbReference>
<dbReference type="GO" id="GO:0008360">
    <property type="term" value="P:regulation of cell shape"/>
    <property type="evidence" value="ECO:0007669"/>
    <property type="project" value="UniProtKB-UniRule"/>
</dbReference>
<evidence type="ECO:0000256" key="4">
    <source>
        <dbReference type="ARBA" id="ARBA00022960"/>
    </source>
</evidence>
<evidence type="ECO:0000256" key="2">
    <source>
        <dbReference type="ARBA" id="ARBA00005992"/>
    </source>
</evidence>
<keyword evidence="6 7" id="KW-0961">Cell wall biogenesis/degradation</keyword>
<evidence type="ECO:0000256" key="3">
    <source>
        <dbReference type="ARBA" id="ARBA00022679"/>
    </source>
</evidence>
<reference evidence="10" key="1">
    <citation type="submission" date="2016-10" db="EMBL/GenBank/DDBJ databases">
        <authorList>
            <person name="Varghese N."/>
            <person name="Submissions S."/>
        </authorList>
    </citation>
    <scope>NUCLEOTIDE SEQUENCE [LARGE SCALE GENOMIC DNA]</scope>
    <source>
        <strain evidence="10">CGMCC 1.9108</strain>
    </source>
</reference>
<dbReference type="AlphaFoldDB" id="A0A1G6WJ19"/>
<dbReference type="PROSITE" id="PS51257">
    <property type="entry name" value="PROKAR_LIPOPROTEIN"/>
    <property type="match status" value="1"/>
</dbReference>
<proteinExistence type="inferred from homology"/>
<dbReference type="Gene3D" id="2.40.440.10">
    <property type="entry name" value="L,D-transpeptidase catalytic domain-like"/>
    <property type="match status" value="1"/>
</dbReference>
<dbReference type="PROSITE" id="PS52029">
    <property type="entry name" value="LD_TPASE"/>
    <property type="match status" value="1"/>
</dbReference>
<keyword evidence="3" id="KW-0808">Transferase</keyword>
<dbReference type="RefSeq" id="WP_093032486.1">
    <property type="nucleotide sequence ID" value="NZ_FMZV01000009.1"/>
</dbReference>
<evidence type="ECO:0000256" key="1">
    <source>
        <dbReference type="ARBA" id="ARBA00004752"/>
    </source>
</evidence>
<dbReference type="GO" id="GO:0009252">
    <property type="term" value="P:peptidoglycan biosynthetic process"/>
    <property type="evidence" value="ECO:0007669"/>
    <property type="project" value="UniProtKB-UniPathway"/>
</dbReference>
<dbReference type="EMBL" id="FMZV01000009">
    <property type="protein sequence ID" value="SDD65774.1"/>
    <property type="molecule type" value="Genomic_DNA"/>
</dbReference>
<dbReference type="PANTHER" id="PTHR36699">
    <property type="entry name" value="LD-TRANSPEPTIDASE"/>
    <property type="match status" value="1"/>
</dbReference>
<evidence type="ECO:0000259" key="8">
    <source>
        <dbReference type="PROSITE" id="PS52029"/>
    </source>
</evidence>